<feature type="transmembrane region" description="Helical" evidence="2">
    <location>
        <begin position="231"/>
        <end position="254"/>
    </location>
</feature>
<sequence length="457" mass="46981">MSQFPSPDPRGLPAPGPAGPAAGPATATAPAPRQRQAPPAGQDAATEAARANPPTARKPALSTPAWLRRVLVIAVTACAVLAVASTGLLASDRSSVTALQANVTQLLRIQSIQASLLDADVAATNAFLGTGADDAAQLAIYDAAMARASAEIVTAGRAQPADAEALAALNQQVVLYAEAIEAARVNNRQGFQVGTAYLSDGSDALRTETMPIIQRLLEANNDRIDAEISNLGGLGLVLAILALAAPVTMVVLWIRLARRFRRYVNVPFAAATVAATMAAVTLLASVGASMAMARELADHEVGALSQVSSAKGAAADAKSYESLRLIEQSARDSHEESWAASAEEVESHLTGEAQALQAPWQDYVAAHQAIVEADTGGDWSAAVEIATTGQDSGSNALFGRFIDAANALVDELSVRVDAELSASATWLGVAAVLTGLLGVTAAVLAAVGVNQRMKEFV</sequence>
<evidence type="ECO:0000313" key="4">
    <source>
        <dbReference type="Proteomes" id="UP000295371"/>
    </source>
</evidence>
<dbReference type="AlphaFoldDB" id="A0A4R7J8S1"/>
<reference evidence="3 4" key="1">
    <citation type="submission" date="2019-03" db="EMBL/GenBank/DDBJ databases">
        <title>Genomic Encyclopedia of Archaeal and Bacterial Type Strains, Phase II (KMG-II): from individual species to whole genera.</title>
        <authorList>
            <person name="Goeker M."/>
        </authorList>
    </citation>
    <scope>NUCLEOTIDE SEQUENCE [LARGE SCALE GENOMIC DNA]</scope>
    <source>
        <strain evidence="3 4">DSM 24323</strain>
    </source>
</reference>
<evidence type="ECO:0000313" key="3">
    <source>
        <dbReference type="EMBL" id="TDT33715.1"/>
    </source>
</evidence>
<evidence type="ECO:0000256" key="2">
    <source>
        <dbReference type="SAM" id="Phobius"/>
    </source>
</evidence>
<dbReference type="Proteomes" id="UP000295371">
    <property type="component" value="Unassembled WGS sequence"/>
</dbReference>
<feature type="transmembrane region" description="Helical" evidence="2">
    <location>
        <begin position="426"/>
        <end position="449"/>
    </location>
</feature>
<feature type="compositionally biased region" description="Low complexity" evidence="1">
    <location>
        <begin position="19"/>
        <end position="45"/>
    </location>
</feature>
<feature type="region of interest" description="Disordered" evidence="1">
    <location>
        <begin position="1"/>
        <end position="60"/>
    </location>
</feature>
<comment type="caution">
    <text evidence="3">The sequence shown here is derived from an EMBL/GenBank/DDBJ whole genome shotgun (WGS) entry which is preliminary data.</text>
</comment>
<keyword evidence="2" id="KW-0812">Transmembrane</keyword>
<keyword evidence="2" id="KW-0472">Membrane</keyword>
<organism evidence="3 4">
    <name type="scientific">Naumannella halotolerans</name>
    <dbReference type="NCBI Taxonomy" id="993414"/>
    <lineage>
        <taxon>Bacteria</taxon>
        <taxon>Bacillati</taxon>
        <taxon>Actinomycetota</taxon>
        <taxon>Actinomycetes</taxon>
        <taxon>Propionibacteriales</taxon>
        <taxon>Propionibacteriaceae</taxon>
        <taxon>Naumannella</taxon>
    </lineage>
</organism>
<feature type="compositionally biased region" description="Pro residues" evidence="1">
    <location>
        <begin position="1"/>
        <end position="18"/>
    </location>
</feature>
<dbReference type="RefSeq" id="WP_133754181.1">
    <property type="nucleotide sequence ID" value="NZ_CP171129.1"/>
</dbReference>
<name>A0A4R7J8S1_9ACTN</name>
<keyword evidence="2" id="KW-1133">Transmembrane helix</keyword>
<protein>
    <submittedName>
        <fullName evidence="3">Uncharacterized protein</fullName>
    </submittedName>
</protein>
<gene>
    <name evidence="3" type="ORF">CLV29_1342</name>
</gene>
<proteinExistence type="predicted"/>
<dbReference type="EMBL" id="SOAW01000001">
    <property type="protein sequence ID" value="TDT33715.1"/>
    <property type="molecule type" value="Genomic_DNA"/>
</dbReference>
<keyword evidence="4" id="KW-1185">Reference proteome</keyword>
<feature type="transmembrane region" description="Helical" evidence="2">
    <location>
        <begin position="266"/>
        <end position="288"/>
    </location>
</feature>
<evidence type="ECO:0000256" key="1">
    <source>
        <dbReference type="SAM" id="MobiDB-lite"/>
    </source>
</evidence>
<dbReference type="OrthoDB" id="3218196at2"/>
<accession>A0A4R7J8S1</accession>